<keyword evidence="2" id="KW-1185">Reference proteome</keyword>
<dbReference type="EMBL" id="JAGFNK010000202">
    <property type="protein sequence ID" value="KAI9459089.1"/>
    <property type="molecule type" value="Genomic_DNA"/>
</dbReference>
<comment type="caution">
    <text evidence="1">The sequence shown here is derived from an EMBL/GenBank/DDBJ whole genome shotgun (WGS) entry which is preliminary data.</text>
</comment>
<organism evidence="1 2">
    <name type="scientific">Russula earlei</name>
    <dbReference type="NCBI Taxonomy" id="71964"/>
    <lineage>
        <taxon>Eukaryota</taxon>
        <taxon>Fungi</taxon>
        <taxon>Dikarya</taxon>
        <taxon>Basidiomycota</taxon>
        <taxon>Agaricomycotina</taxon>
        <taxon>Agaricomycetes</taxon>
        <taxon>Russulales</taxon>
        <taxon>Russulaceae</taxon>
        <taxon>Russula</taxon>
    </lineage>
</organism>
<sequence length="440" mass="49649">MRIAWLAVVLWFELGIFITAGTRCRWPDPATHILLIADPQILDQRSYPERNSFLRAVSRIFVDMNLRKAWRVAKGTHPHAVIFLGDMMDNGFADMPIEEYQESIRRFRSIFSAPRSLPVYYIPGNHDVGLGNRQGTSTSARYRYKTVFGPLAQQAFLGGHSLFMIDAPALVDEDWHREESGRNRTAGLPQELAYLRHIRAQHNADAPLILFTHIPLYRLPGSSCGPLREKGSLPAVRGQGYQTLFTPETSQLLLNELQPTLIFSGDDHDYCEYTHTANGRRIPEVTVKSLSIAMGVRQPGYQLLSLSSEARTSAHKPCTLPDQLRVYCWVYVPLALGTVLLVAARATLSRQQRHAAKRSETLPEHCVVSLQTPLPAPHRRRYPLRVAEGVWAIAWPSLALYVIICVTTFCFWEHRLFSYAVSMHSGPSVIIRAQAQACIL</sequence>
<evidence type="ECO:0000313" key="1">
    <source>
        <dbReference type="EMBL" id="KAI9459089.1"/>
    </source>
</evidence>
<evidence type="ECO:0000313" key="2">
    <source>
        <dbReference type="Proteomes" id="UP001207468"/>
    </source>
</evidence>
<proteinExistence type="predicted"/>
<protein>
    <submittedName>
        <fullName evidence="1">Metallo-dependent phosphatase</fullName>
    </submittedName>
</protein>
<dbReference type="Proteomes" id="UP001207468">
    <property type="component" value="Unassembled WGS sequence"/>
</dbReference>
<gene>
    <name evidence="1" type="ORF">F5148DRAFT_1319960</name>
</gene>
<reference evidence="1" key="1">
    <citation type="submission" date="2021-03" db="EMBL/GenBank/DDBJ databases">
        <title>Evolutionary priming and transition to the ectomycorrhizal habit in an iconic lineage of mushroom-forming fungi: is preadaptation a requirement?</title>
        <authorList>
            <consortium name="DOE Joint Genome Institute"/>
            <person name="Looney B.P."/>
            <person name="Miyauchi S."/>
            <person name="Morin E."/>
            <person name="Drula E."/>
            <person name="Courty P.E."/>
            <person name="Chicoki N."/>
            <person name="Fauchery L."/>
            <person name="Kohler A."/>
            <person name="Kuo A."/>
            <person name="LaButti K."/>
            <person name="Pangilinan J."/>
            <person name="Lipzen A."/>
            <person name="Riley R."/>
            <person name="Andreopoulos W."/>
            <person name="He G."/>
            <person name="Johnson J."/>
            <person name="Barry K.W."/>
            <person name="Grigoriev I.V."/>
            <person name="Nagy L."/>
            <person name="Hibbett D."/>
            <person name="Henrissat B."/>
            <person name="Matheny P.B."/>
            <person name="Labbe J."/>
            <person name="Martin A.F."/>
        </authorList>
    </citation>
    <scope>NUCLEOTIDE SEQUENCE</scope>
    <source>
        <strain evidence="1">BPL698</strain>
    </source>
</reference>
<name>A0ACC0U2D8_9AGAM</name>
<accession>A0ACC0U2D8</accession>